<dbReference type="EMBL" id="HG722896">
    <property type="protein sequence ID" value="CDJ64020.1"/>
    <property type="molecule type" value="Genomic_DNA"/>
</dbReference>
<dbReference type="VEuPathDB" id="ToxoDB:ENH_00058430"/>
<dbReference type="Pfam" id="PF05147">
    <property type="entry name" value="LANC_like"/>
    <property type="match status" value="1"/>
</dbReference>
<dbReference type="SMART" id="SM01260">
    <property type="entry name" value="LANC_like"/>
    <property type="match status" value="1"/>
</dbReference>
<dbReference type="PANTHER" id="PTHR12736:SF7">
    <property type="entry name" value="LANC-LIKE PROTEIN 3"/>
    <property type="match status" value="1"/>
</dbReference>
<feature type="compositionally biased region" description="Low complexity" evidence="2">
    <location>
        <begin position="324"/>
        <end position="351"/>
    </location>
</feature>
<dbReference type="InterPro" id="IPR012341">
    <property type="entry name" value="6hp_glycosidase-like_sf"/>
</dbReference>
<accession>U6MQX2</accession>
<dbReference type="PANTHER" id="PTHR12736">
    <property type="entry name" value="LANC-LIKE PROTEIN"/>
    <property type="match status" value="1"/>
</dbReference>
<dbReference type="GO" id="GO:0005886">
    <property type="term" value="C:plasma membrane"/>
    <property type="evidence" value="ECO:0007669"/>
    <property type="project" value="TreeGrafter"/>
</dbReference>
<dbReference type="PRINTS" id="PR01950">
    <property type="entry name" value="LANCSUPER"/>
</dbReference>
<proteinExistence type="predicted"/>
<gene>
    <name evidence="3" type="ORF">ENH_00058430</name>
</gene>
<feature type="region of interest" description="Disordered" evidence="2">
    <location>
        <begin position="623"/>
        <end position="666"/>
    </location>
</feature>
<feature type="region of interest" description="Disordered" evidence="2">
    <location>
        <begin position="324"/>
        <end position="362"/>
    </location>
</feature>
<dbReference type="AlphaFoldDB" id="U6MQX2"/>
<feature type="binding site" evidence="1">
    <location>
        <position position="704"/>
    </location>
    <ligand>
        <name>Zn(2+)</name>
        <dbReference type="ChEBI" id="CHEBI:29105"/>
    </ligand>
</feature>
<dbReference type="GO" id="GO:0046872">
    <property type="term" value="F:metal ion binding"/>
    <property type="evidence" value="ECO:0007669"/>
    <property type="project" value="UniProtKB-KW"/>
</dbReference>
<dbReference type="GeneID" id="25475984"/>
<evidence type="ECO:0000313" key="4">
    <source>
        <dbReference type="Proteomes" id="UP000030754"/>
    </source>
</evidence>
<keyword evidence="1" id="KW-0479">Metal-binding</keyword>
<dbReference type="GO" id="GO:0031179">
    <property type="term" value="P:peptide modification"/>
    <property type="evidence" value="ECO:0007669"/>
    <property type="project" value="InterPro"/>
</dbReference>
<dbReference type="RefSeq" id="XP_013432487.1">
    <property type="nucleotide sequence ID" value="XM_013577033.1"/>
</dbReference>
<dbReference type="InterPro" id="IPR007822">
    <property type="entry name" value="LANC-like"/>
</dbReference>
<name>U6MQX2_9EIME</name>
<reference evidence="3" key="2">
    <citation type="submission" date="2013-10" db="EMBL/GenBank/DDBJ databases">
        <authorList>
            <person name="Aslett M."/>
        </authorList>
    </citation>
    <scope>NUCLEOTIDE SEQUENCE [LARGE SCALE GENOMIC DNA]</scope>
    <source>
        <strain evidence="3">Houghton</strain>
    </source>
</reference>
<dbReference type="GO" id="GO:0005975">
    <property type="term" value="P:carbohydrate metabolic process"/>
    <property type="evidence" value="ECO:0007669"/>
    <property type="project" value="InterPro"/>
</dbReference>
<keyword evidence="1" id="KW-0862">Zinc</keyword>
<protein>
    <submittedName>
        <fullName evidence="3">Lanthionine synthetase C-like protein 1, putative</fullName>
    </submittedName>
</protein>
<dbReference type="Gene3D" id="1.50.10.10">
    <property type="match status" value="4"/>
</dbReference>
<organism evidence="3 4">
    <name type="scientific">Eimeria necatrix</name>
    <dbReference type="NCBI Taxonomy" id="51315"/>
    <lineage>
        <taxon>Eukaryota</taxon>
        <taxon>Sar</taxon>
        <taxon>Alveolata</taxon>
        <taxon>Apicomplexa</taxon>
        <taxon>Conoidasida</taxon>
        <taxon>Coccidia</taxon>
        <taxon>Eucoccidiorida</taxon>
        <taxon>Eimeriorina</taxon>
        <taxon>Eimeriidae</taxon>
        <taxon>Eimeria</taxon>
    </lineage>
</organism>
<feature type="binding site" evidence="1">
    <location>
        <position position="703"/>
    </location>
    <ligand>
        <name>Zn(2+)</name>
        <dbReference type="ChEBI" id="CHEBI:29105"/>
    </ligand>
</feature>
<keyword evidence="4" id="KW-1185">Reference proteome</keyword>
<dbReference type="OrthoDB" id="10257263at2759"/>
<evidence type="ECO:0000256" key="2">
    <source>
        <dbReference type="SAM" id="MobiDB-lite"/>
    </source>
</evidence>
<feature type="compositionally biased region" description="Basic and acidic residues" evidence="2">
    <location>
        <begin position="632"/>
        <end position="643"/>
    </location>
</feature>
<dbReference type="Proteomes" id="UP000030754">
    <property type="component" value="Unassembled WGS sequence"/>
</dbReference>
<evidence type="ECO:0000256" key="1">
    <source>
        <dbReference type="PIRSR" id="PIRSR607822-1"/>
    </source>
</evidence>
<evidence type="ECO:0000313" key="3">
    <source>
        <dbReference type="EMBL" id="CDJ64020.1"/>
    </source>
</evidence>
<sequence length="803" mass="86094">MAAVEEIGRSSSSSSLLSLADLLDSAADYMDRLVANNNSGPGSIYSGDAGVAYALIRKAERILAAAESERRRSGISYEDEGERGESTAAAAAAAAAVWPSQEASREDAAVPPLAEQALNEALAILSAGYGVEAAGSSAAEAAEAAEKSLRRRFTFLQGQVGRLALTAVALHLLKREQEAFLVLRRLAAAAAAAISRMQPEECELLYGRAGLLYALLFTRSLWLPPPPPQYRSFFSDLVRRQSQEDGKQDAAESTQDCSAGLFRDCDEGIQTTTASSSRKSSSSQSSLQEVYLRAASTVSVGVGSGRIPWPLSLNYGGSLRLGSSGSSSYKGSGSSRSHKSGGSSSSIDGGLQESASGWPEELPEEQQATRVLVLSLIAQLVGQLVAHGRVEAVVAEKGSIRSLEPREQQRLHSSAASAFTKASPLPLLYEWHGKQYLGAAHGICGILLQLQQAVDTLYHAAAAGCFPGPAARAGGSAAAAVVAAAREAELSKEAIREEAESAAARLLACSATVCSAMQHREREDMPIFCPAASAFLCCHDGLAAAASLRDTVRRLCLSSLMALLRFHLTDTANLKSSIGSDRDLLVQWCHGAPGLVPLICWAVDLHREKALAYAQYQRHQQGSLSSENGLLPEDRPTQEEQHRQKQRQQQEQHMPNLYRRRSSTSADAELKSRENLGFFMVWLDTMGNITWQRGLLCKGLGVCHGIGGNGMALLCAYNSSGNPRWLRRALLFALEGIIRHMQLLHLPDRPWSLFEGASGFSVFLRDCAETLFAACTGSTRPITAYYIGYQLPPLPWEQSVRGG</sequence>
<dbReference type="SUPFAM" id="SSF158745">
    <property type="entry name" value="LanC-like"/>
    <property type="match status" value="3"/>
</dbReference>
<reference evidence="3" key="1">
    <citation type="submission" date="2013-10" db="EMBL/GenBank/DDBJ databases">
        <title>Genomic analysis of the causative agents of coccidiosis in chickens.</title>
        <authorList>
            <person name="Reid A.J."/>
            <person name="Blake D."/>
            <person name="Billington K."/>
            <person name="Browne H."/>
            <person name="Dunn M."/>
            <person name="Hung S."/>
            <person name="Kawahara F."/>
            <person name="Miranda-Saavedra D."/>
            <person name="Mourier T."/>
            <person name="Nagra H."/>
            <person name="Otto T.D."/>
            <person name="Rawlings N."/>
            <person name="Sanchez A."/>
            <person name="Sanders M."/>
            <person name="Subramaniam C."/>
            <person name="Tay Y."/>
            <person name="Dear P."/>
            <person name="Doerig C."/>
            <person name="Gruber A."/>
            <person name="Parkinson J."/>
            <person name="Shirley M."/>
            <person name="Wan K.L."/>
            <person name="Berriman M."/>
            <person name="Tomley F."/>
            <person name="Pain A."/>
        </authorList>
    </citation>
    <scope>NUCLEOTIDE SEQUENCE [LARGE SCALE GENOMIC DNA]</scope>
    <source>
        <strain evidence="3">Houghton</strain>
    </source>
</reference>